<dbReference type="HOGENOM" id="CLU_1521394_0_0_1"/>
<evidence type="ECO:0000313" key="2">
    <source>
        <dbReference type="Proteomes" id="UP000017559"/>
    </source>
</evidence>
<dbReference type="OrthoDB" id="429813at2759"/>
<keyword evidence="2" id="KW-1185">Reference proteome</keyword>
<dbReference type="SUPFAM" id="SSF56801">
    <property type="entry name" value="Acetyl-CoA synthetase-like"/>
    <property type="match status" value="1"/>
</dbReference>
<dbReference type="EMBL" id="AWSO01000183">
    <property type="protein sequence ID" value="ESK93540.1"/>
    <property type="molecule type" value="Genomic_DNA"/>
</dbReference>
<dbReference type="InterPro" id="IPR042099">
    <property type="entry name" value="ANL_N_sf"/>
</dbReference>
<organism evidence="1 2">
    <name type="scientific">Moniliophthora roreri (strain MCA 2997)</name>
    <name type="common">Cocoa frosty pod rot fungus</name>
    <name type="synonym">Crinipellis roreri</name>
    <dbReference type="NCBI Taxonomy" id="1381753"/>
    <lineage>
        <taxon>Eukaryota</taxon>
        <taxon>Fungi</taxon>
        <taxon>Dikarya</taxon>
        <taxon>Basidiomycota</taxon>
        <taxon>Agaricomycotina</taxon>
        <taxon>Agaricomycetes</taxon>
        <taxon>Agaricomycetidae</taxon>
        <taxon>Agaricales</taxon>
        <taxon>Marasmiineae</taxon>
        <taxon>Marasmiaceae</taxon>
        <taxon>Moniliophthora</taxon>
    </lineage>
</organism>
<name>V2XM16_MONRO</name>
<evidence type="ECO:0008006" key="3">
    <source>
        <dbReference type="Google" id="ProtNLM"/>
    </source>
</evidence>
<dbReference type="Proteomes" id="UP000017559">
    <property type="component" value="Unassembled WGS sequence"/>
</dbReference>
<feature type="non-terminal residue" evidence="1">
    <location>
        <position position="178"/>
    </location>
</feature>
<dbReference type="AlphaFoldDB" id="V2XM16"/>
<dbReference type="Gene3D" id="3.40.50.12780">
    <property type="entry name" value="N-terminal domain of ligase-like"/>
    <property type="match status" value="1"/>
</dbReference>
<accession>V2XM16</accession>
<sequence>MDTLGQPSSPPPLDGSLTLPEVYDWHRERFPNHRLFIYIRNNGTIRNITYSEAVAAIHASGTTAFFTTQHGLMRANYVLFPISPRNSAIAVAHLVAQAKVGHVLVCAEDPTRELLDIALNILKERISAFFRQHLPVPQVQAVDYKTHDRTISRALLWGKRSLRHGAWRPRAAVISQHG</sequence>
<evidence type="ECO:0000313" key="1">
    <source>
        <dbReference type="EMBL" id="ESK93540.1"/>
    </source>
</evidence>
<comment type="caution">
    <text evidence="1">The sequence shown here is derived from an EMBL/GenBank/DDBJ whole genome shotgun (WGS) entry which is preliminary data.</text>
</comment>
<protein>
    <recommendedName>
        <fullName evidence="3">AMP-dependent synthetase/ligase domain-containing protein</fullName>
    </recommendedName>
</protein>
<dbReference type="KEGG" id="mrr:Moror_1627"/>
<dbReference type="STRING" id="1381753.V2XM16"/>
<reference evidence="1 2" key="1">
    <citation type="journal article" date="2014" name="BMC Genomics">
        <title>Genome and secretome analysis of the hemibiotrophic fungal pathogen, Moniliophthora roreri, which causes frosty pod rot disease of cacao: mechanisms of the biotrophic and necrotrophic phases.</title>
        <authorList>
            <person name="Meinhardt L.W."/>
            <person name="Costa G.G.L."/>
            <person name="Thomazella D.P.T."/>
            <person name="Teixeira P.J.P.L."/>
            <person name="Carazzolle M.F."/>
            <person name="Schuster S.C."/>
            <person name="Carlson J.E."/>
            <person name="Guiltinan M.J."/>
            <person name="Mieczkowski P."/>
            <person name="Farmer A."/>
            <person name="Ramaraj T."/>
            <person name="Crozier J."/>
            <person name="Davis R.E."/>
            <person name="Shao J."/>
            <person name="Melnick R.L."/>
            <person name="Pereira G.A.G."/>
            <person name="Bailey B.A."/>
        </authorList>
    </citation>
    <scope>NUCLEOTIDE SEQUENCE [LARGE SCALE GENOMIC DNA]</scope>
    <source>
        <strain evidence="1 2">MCA 2997</strain>
    </source>
</reference>
<gene>
    <name evidence="1" type="ORF">Moror_1627</name>
</gene>
<proteinExistence type="predicted"/>